<organism evidence="3 4">
    <name type="scientific">Lingula anatina</name>
    <name type="common">Brachiopod</name>
    <name type="synonym">Lingula unguis</name>
    <dbReference type="NCBI Taxonomy" id="7574"/>
    <lineage>
        <taxon>Eukaryota</taxon>
        <taxon>Metazoa</taxon>
        <taxon>Spiralia</taxon>
        <taxon>Lophotrochozoa</taxon>
        <taxon>Brachiopoda</taxon>
        <taxon>Linguliformea</taxon>
        <taxon>Lingulata</taxon>
        <taxon>Lingulida</taxon>
        <taxon>Linguloidea</taxon>
        <taxon>Lingulidae</taxon>
        <taxon>Lingula</taxon>
    </lineage>
</organism>
<gene>
    <name evidence="4" type="primary">LOC106173035</name>
</gene>
<evidence type="ECO:0000256" key="2">
    <source>
        <dbReference type="SAM" id="SignalP"/>
    </source>
</evidence>
<dbReference type="InParanoid" id="A0A1S3JGI3"/>
<keyword evidence="1" id="KW-0472">Membrane</keyword>
<accession>A0A1S3JGI3</accession>
<dbReference type="RefSeq" id="XP_013409468.1">
    <property type="nucleotide sequence ID" value="XM_013554014.1"/>
</dbReference>
<keyword evidence="3" id="KW-1185">Reference proteome</keyword>
<dbReference type="Gene3D" id="3.40.50.10140">
    <property type="entry name" value="Toll/interleukin-1 receptor homology (TIR) domain"/>
    <property type="match status" value="1"/>
</dbReference>
<evidence type="ECO:0000313" key="4">
    <source>
        <dbReference type="RefSeq" id="XP_013409468.1"/>
    </source>
</evidence>
<dbReference type="Proteomes" id="UP000085678">
    <property type="component" value="Unplaced"/>
</dbReference>
<sequence length="454" mass="52443">MRQLCTAAVFLLVTFNRRVLGILCIDCKYLEIDGVSVLGPLGDVRCNGSHTTVNTTAECSEGCVQMGFSFRHINKQENHTVAYSLRYCAAKRPEGDGCRYMTGDYARKGSTDLRMIGFERFFSYFRTGKFEDFEGVECYCSDEDRCNAEVKNVNPLPTAIVNSYLPWAIIARVIALTLVILIATGLRVWCLKHPNNLYVLKWNYMFFTNWQCCPVRDDALCVTKKDICCLCSLACCSPCCCSYRYDAIVSYYDHKEDEEQQEEDIGNGDGEEPEEEIGNAHEKNKLNKCLNELKRLRDRGDYKIVLREEVFWILEDNFHKKIMQSRLFIMLVSEKYFTPKHKDILGVAQHQVNAGKLKIIAIILQEIQRDELERDETNELILKLMDGTFCRPGIILKWPAEENKEKNEIEQDLEKFGEKLRLCMPNKVFLTKGCVCLKRENHRYEEMEGILNAN</sequence>
<dbReference type="InterPro" id="IPR035897">
    <property type="entry name" value="Toll_tir_struct_dom_sf"/>
</dbReference>
<dbReference type="GeneID" id="106173035"/>
<protein>
    <submittedName>
        <fullName evidence="4">Uncharacterized protein LOC106173035</fullName>
    </submittedName>
</protein>
<evidence type="ECO:0000256" key="1">
    <source>
        <dbReference type="SAM" id="Phobius"/>
    </source>
</evidence>
<feature type="signal peptide" evidence="2">
    <location>
        <begin position="1"/>
        <end position="21"/>
    </location>
</feature>
<dbReference type="KEGG" id="lak:106173035"/>
<feature type="transmembrane region" description="Helical" evidence="1">
    <location>
        <begin position="164"/>
        <end position="186"/>
    </location>
</feature>
<keyword evidence="1" id="KW-1133">Transmembrane helix</keyword>
<feature type="chain" id="PRO_5010335486" evidence="2">
    <location>
        <begin position="22"/>
        <end position="454"/>
    </location>
</feature>
<name>A0A1S3JGI3_LINAN</name>
<proteinExistence type="predicted"/>
<reference evidence="4" key="1">
    <citation type="submission" date="2025-08" db="UniProtKB">
        <authorList>
            <consortium name="RefSeq"/>
        </authorList>
    </citation>
    <scope>IDENTIFICATION</scope>
    <source>
        <tissue evidence="4">Gonads</tissue>
    </source>
</reference>
<evidence type="ECO:0000313" key="3">
    <source>
        <dbReference type="Proteomes" id="UP000085678"/>
    </source>
</evidence>
<keyword evidence="1" id="KW-0812">Transmembrane</keyword>
<keyword evidence="2" id="KW-0732">Signal</keyword>
<dbReference type="AlphaFoldDB" id="A0A1S3JGI3"/>